<dbReference type="InterPro" id="IPR000014">
    <property type="entry name" value="PAS"/>
</dbReference>
<accession>A0A1F7FLR0</accession>
<evidence type="ECO:0008006" key="10">
    <source>
        <dbReference type="Google" id="ProtNLM"/>
    </source>
</evidence>
<name>A0A1F7FLR0_UNCRA</name>
<dbReference type="SMART" id="SM00091">
    <property type="entry name" value="PAS"/>
    <property type="match status" value="1"/>
</dbReference>
<protein>
    <recommendedName>
        <fullName evidence="10">HTH luxR-type domain-containing protein</fullName>
    </recommendedName>
</protein>
<sequence length="294" mass="33693">MYDTAEICIPDHARIEEALRVSELRYRRLFETAKDGVLLLDADTGQITDVNPYLIEMLGYSKEEFIHKALWEIGAFKDTNLNKAAFKKLQEQGYVHYENLPLATKDGHLVDVEFVSNIYPVDGTRVIQCNIRDITERKKAENALRESEQKLQEQNVLLEQKNTALREIMNQNRDEKERVEKQVQANVENLLNPVIEKLKGKGTLLSKRYIALLETNLKEITSAFGSDISSRVLSLTSKEIEICNMIKSGFSSKEISEAIHVSARTIETHRNSIRKKLHITGKDVNLATYLKFLK</sequence>
<dbReference type="PANTHER" id="PTHR44688:SF16">
    <property type="entry name" value="DNA-BINDING TRANSCRIPTIONAL ACTIVATOR DEVR_DOSR"/>
    <property type="match status" value="1"/>
</dbReference>
<dbReference type="NCBIfam" id="TIGR00229">
    <property type="entry name" value="sensory_box"/>
    <property type="match status" value="1"/>
</dbReference>
<comment type="caution">
    <text evidence="8">The sequence shown here is derived from an EMBL/GenBank/DDBJ whole genome shotgun (WGS) entry which is preliminary data.</text>
</comment>
<evidence type="ECO:0000256" key="4">
    <source>
        <dbReference type="SAM" id="Coils"/>
    </source>
</evidence>
<organism evidence="8 9">
    <name type="scientific">Candidatus Raymondbacteria bacterium RIFOXYD12_FULL_49_13</name>
    <dbReference type="NCBI Taxonomy" id="1817890"/>
    <lineage>
        <taxon>Bacteria</taxon>
        <taxon>Raymondiibacteriota</taxon>
    </lineage>
</organism>
<keyword evidence="2" id="KW-0238">DNA-binding</keyword>
<dbReference type="PANTHER" id="PTHR44688">
    <property type="entry name" value="DNA-BINDING TRANSCRIPTIONAL ACTIVATOR DEVR_DOSR"/>
    <property type="match status" value="1"/>
</dbReference>
<dbReference type="PROSITE" id="PS00622">
    <property type="entry name" value="HTH_LUXR_1"/>
    <property type="match status" value="1"/>
</dbReference>
<feature type="domain" description="PAS" evidence="6">
    <location>
        <begin position="22"/>
        <end position="70"/>
    </location>
</feature>
<dbReference type="InterPro" id="IPR000700">
    <property type="entry name" value="PAS-assoc_C"/>
</dbReference>
<keyword evidence="3" id="KW-0804">Transcription</keyword>
<evidence type="ECO:0000256" key="2">
    <source>
        <dbReference type="ARBA" id="ARBA00023125"/>
    </source>
</evidence>
<dbReference type="Gene3D" id="3.30.450.20">
    <property type="entry name" value="PAS domain"/>
    <property type="match status" value="1"/>
</dbReference>
<dbReference type="PROSITE" id="PS50043">
    <property type="entry name" value="HTH_LUXR_2"/>
    <property type="match status" value="1"/>
</dbReference>
<feature type="domain" description="HTH luxR-type" evidence="5">
    <location>
        <begin position="228"/>
        <end position="294"/>
    </location>
</feature>
<evidence type="ECO:0000256" key="1">
    <source>
        <dbReference type="ARBA" id="ARBA00023015"/>
    </source>
</evidence>
<dbReference type="SMART" id="SM00421">
    <property type="entry name" value="HTH_LUXR"/>
    <property type="match status" value="1"/>
</dbReference>
<dbReference type="SUPFAM" id="SSF46894">
    <property type="entry name" value="C-terminal effector domain of the bipartite response regulators"/>
    <property type="match status" value="1"/>
</dbReference>
<gene>
    <name evidence="8" type="ORF">A2519_02945</name>
</gene>
<dbReference type="PRINTS" id="PR00038">
    <property type="entry name" value="HTHLUXR"/>
</dbReference>
<keyword evidence="1" id="KW-0805">Transcription regulation</keyword>
<dbReference type="PROSITE" id="PS50112">
    <property type="entry name" value="PAS"/>
    <property type="match status" value="1"/>
</dbReference>
<dbReference type="Pfam" id="PF13426">
    <property type="entry name" value="PAS_9"/>
    <property type="match status" value="1"/>
</dbReference>
<dbReference type="InterPro" id="IPR035965">
    <property type="entry name" value="PAS-like_dom_sf"/>
</dbReference>
<dbReference type="InterPro" id="IPR016032">
    <property type="entry name" value="Sig_transdc_resp-reg_C-effctor"/>
</dbReference>
<dbReference type="CDD" id="cd06170">
    <property type="entry name" value="LuxR_C_like"/>
    <property type="match status" value="1"/>
</dbReference>
<reference evidence="8 9" key="1">
    <citation type="journal article" date="2016" name="Nat. Commun.">
        <title>Thousands of microbial genomes shed light on interconnected biogeochemical processes in an aquifer system.</title>
        <authorList>
            <person name="Anantharaman K."/>
            <person name="Brown C.T."/>
            <person name="Hug L.A."/>
            <person name="Sharon I."/>
            <person name="Castelle C.J."/>
            <person name="Probst A.J."/>
            <person name="Thomas B.C."/>
            <person name="Singh A."/>
            <person name="Wilkins M.J."/>
            <person name="Karaoz U."/>
            <person name="Brodie E.L."/>
            <person name="Williams K.H."/>
            <person name="Hubbard S.S."/>
            <person name="Banfield J.F."/>
        </authorList>
    </citation>
    <scope>NUCLEOTIDE SEQUENCE [LARGE SCALE GENOMIC DNA]</scope>
</reference>
<keyword evidence="4" id="KW-0175">Coiled coil</keyword>
<feature type="coiled-coil region" evidence="4">
    <location>
        <begin position="137"/>
        <end position="189"/>
    </location>
</feature>
<dbReference type="AlphaFoldDB" id="A0A1F7FLR0"/>
<dbReference type="EMBL" id="MFYX01000008">
    <property type="protein sequence ID" value="OGK07407.1"/>
    <property type="molecule type" value="Genomic_DNA"/>
</dbReference>
<evidence type="ECO:0000313" key="8">
    <source>
        <dbReference type="EMBL" id="OGK07407.1"/>
    </source>
</evidence>
<dbReference type="Proteomes" id="UP000179243">
    <property type="component" value="Unassembled WGS sequence"/>
</dbReference>
<dbReference type="GO" id="GO:0006355">
    <property type="term" value="P:regulation of DNA-templated transcription"/>
    <property type="evidence" value="ECO:0007669"/>
    <property type="project" value="InterPro"/>
</dbReference>
<dbReference type="PROSITE" id="PS50113">
    <property type="entry name" value="PAC"/>
    <property type="match status" value="1"/>
</dbReference>
<feature type="domain" description="PAC" evidence="7">
    <location>
        <begin position="96"/>
        <end position="146"/>
    </location>
</feature>
<dbReference type="Pfam" id="PF00196">
    <property type="entry name" value="GerE"/>
    <property type="match status" value="1"/>
</dbReference>
<dbReference type="GO" id="GO:0003677">
    <property type="term" value="F:DNA binding"/>
    <property type="evidence" value="ECO:0007669"/>
    <property type="project" value="UniProtKB-KW"/>
</dbReference>
<evidence type="ECO:0000313" key="9">
    <source>
        <dbReference type="Proteomes" id="UP000179243"/>
    </source>
</evidence>
<dbReference type="CDD" id="cd00130">
    <property type="entry name" value="PAS"/>
    <property type="match status" value="1"/>
</dbReference>
<dbReference type="InterPro" id="IPR036388">
    <property type="entry name" value="WH-like_DNA-bd_sf"/>
</dbReference>
<evidence type="ECO:0000256" key="3">
    <source>
        <dbReference type="ARBA" id="ARBA00023163"/>
    </source>
</evidence>
<dbReference type="Gene3D" id="1.10.10.10">
    <property type="entry name" value="Winged helix-like DNA-binding domain superfamily/Winged helix DNA-binding domain"/>
    <property type="match status" value="1"/>
</dbReference>
<proteinExistence type="predicted"/>
<dbReference type="SUPFAM" id="SSF55785">
    <property type="entry name" value="PYP-like sensor domain (PAS domain)"/>
    <property type="match status" value="1"/>
</dbReference>
<dbReference type="InterPro" id="IPR000792">
    <property type="entry name" value="Tscrpt_reg_LuxR_C"/>
</dbReference>
<evidence type="ECO:0000259" key="5">
    <source>
        <dbReference type="PROSITE" id="PS50043"/>
    </source>
</evidence>
<evidence type="ECO:0000259" key="7">
    <source>
        <dbReference type="PROSITE" id="PS50113"/>
    </source>
</evidence>
<evidence type="ECO:0000259" key="6">
    <source>
        <dbReference type="PROSITE" id="PS50112"/>
    </source>
</evidence>